<evidence type="ECO:0000313" key="2">
    <source>
        <dbReference type="Proteomes" id="UP001234202"/>
    </source>
</evidence>
<accession>A0ACC2X0A8</accession>
<keyword evidence="2" id="KW-1185">Reference proteome</keyword>
<reference evidence="1" key="1">
    <citation type="submission" date="2023-04" db="EMBL/GenBank/DDBJ databases">
        <title>Draft Genome sequencing of Naganishia species isolated from polar environments using Oxford Nanopore Technology.</title>
        <authorList>
            <person name="Leo P."/>
            <person name="Venkateswaran K."/>
        </authorList>
    </citation>
    <scope>NUCLEOTIDE SEQUENCE</scope>
    <source>
        <strain evidence="1">DBVPG 5303</strain>
    </source>
</reference>
<organism evidence="1 2">
    <name type="scientific">Naganishia onofrii</name>
    <dbReference type="NCBI Taxonomy" id="1851511"/>
    <lineage>
        <taxon>Eukaryota</taxon>
        <taxon>Fungi</taxon>
        <taxon>Dikarya</taxon>
        <taxon>Basidiomycota</taxon>
        <taxon>Agaricomycotina</taxon>
        <taxon>Tremellomycetes</taxon>
        <taxon>Filobasidiales</taxon>
        <taxon>Filobasidiaceae</taxon>
        <taxon>Naganishia</taxon>
    </lineage>
</organism>
<sequence length="252" mass="28356">MTPADDMTGACREDDSPSESDAGHQLLRHRPASTRSDAGNAAEPSTRSQSPADAQHERNTLIQGLSDPRMYHRHRQFPFHLQDLILALRMAKRAVDSADVVEDWQRCVAMAIKGAERAWEAFIGPLSSMNRRQYVRAGDSAGIRKEDERSRIAVEHRLLVVGNAKDRCISAIQQMCRMKERAWSPIRGALLDLEYTKALAGLNDFESLLRMIDRSLKREIDRVVKDVVARAMDLREDDEEGHGVDDAAPSNR</sequence>
<dbReference type="EMBL" id="JASBWV010000037">
    <property type="protein sequence ID" value="KAJ9116501.1"/>
    <property type="molecule type" value="Genomic_DNA"/>
</dbReference>
<comment type="caution">
    <text evidence="1">The sequence shown here is derived from an EMBL/GenBank/DDBJ whole genome shotgun (WGS) entry which is preliminary data.</text>
</comment>
<proteinExistence type="predicted"/>
<gene>
    <name evidence="1" type="ORF">QFC24_006734</name>
</gene>
<protein>
    <submittedName>
        <fullName evidence="1">Uncharacterized protein</fullName>
    </submittedName>
</protein>
<name>A0ACC2X0A8_9TREE</name>
<evidence type="ECO:0000313" key="1">
    <source>
        <dbReference type="EMBL" id="KAJ9116501.1"/>
    </source>
</evidence>
<dbReference type="Proteomes" id="UP001234202">
    <property type="component" value="Unassembled WGS sequence"/>
</dbReference>